<keyword evidence="1" id="KW-0812">Transmembrane</keyword>
<organism evidence="2 3">
    <name type="scientific">Paragonimus westermani</name>
    <dbReference type="NCBI Taxonomy" id="34504"/>
    <lineage>
        <taxon>Eukaryota</taxon>
        <taxon>Metazoa</taxon>
        <taxon>Spiralia</taxon>
        <taxon>Lophotrochozoa</taxon>
        <taxon>Platyhelminthes</taxon>
        <taxon>Trematoda</taxon>
        <taxon>Digenea</taxon>
        <taxon>Plagiorchiida</taxon>
        <taxon>Troglotremata</taxon>
        <taxon>Troglotrematidae</taxon>
        <taxon>Paragonimus</taxon>
    </lineage>
</organism>
<sequence length="439" mass="50823">MDWQWSWIRYMIVIWFIFWCMCDAYLSQLVSGPLLSVATQVNRSEALETDFMQTGIENILNIVDNISKITSAHEDNMSMDDGTVQPHHLQDSEYQSFPCDLSCAFRLPQTPREINRVLKISSDPTLNGSFILDCSQDTSQSQSLSQSLDPVSIQCVSHYTGRVLHIIVKWNRIKSSNHDNLRFSVLSDGVATSLASIMQTSLLRNRAIPTDLYVTLVLPLSELRYSDIERIQPWLRYLAVDGESLIYIDRQLIHSLELDYFVLEGCRKTEESLDMDNTGVHSTETQQIKCLVIWRFFCPNYKTFEVWADRKTQQQLCAKQAAKTPEIPITSRLPRYSSRTRRSLSRSSVSSNSDWVATVMEFQQRTQEKWLVLAEKLIERLENQVTQADTNLRRDITWYQTAFTITLSILALLILLMLSLVVVMWLIFRRSIRKKLKPV</sequence>
<evidence type="ECO:0000256" key="1">
    <source>
        <dbReference type="SAM" id="Phobius"/>
    </source>
</evidence>
<feature type="transmembrane region" description="Helical" evidence="1">
    <location>
        <begin position="7"/>
        <end position="26"/>
    </location>
</feature>
<feature type="transmembrane region" description="Helical" evidence="1">
    <location>
        <begin position="402"/>
        <end position="428"/>
    </location>
</feature>
<dbReference type="AlphaFoldDB" id="A0A5J4NVE0"/>
<evidence type="ECO:0000313" key="3">
    <source>
        <dbReference type="Proteomes" id="UP000324629"/>
    </source>
</evidence>
<reference evidence="2 3" key="1">
    <citation type="journal article" date="2019" name="Gigascience">
        <title>Whole-genome sequence of the oriental lung fluke Paragonimus westermani.</title>
        <authorList>
            <person name="Oey H."/>
            <person name="Zakrzewski M."/>
            <person name="Narain K."/>
            <person name="Devi K.R."/>
            <person name="Agatsuma T."/>
            <person name="Nawaratna S."/>
            <person name="Gobert G.N."/>
            <person name="Jones M.K."/>
            <person name="Ragan M.A."/>
            <person name="McManus D.P."/>
            <person name="Krause L."/>
        </authorList>
    </citation>
    <scope>NUCLEOTIDE SEQUENCE [LARGE SCALE GENOMIC DNA]</scope>
    <source>
        <strain evidence="2 3">IND2009</strain>
    </source>
</reference>
<gene>
    <name evidence="2" type="ORF">DEA37_0015073</name>
</gene>
<keyword evidence="3" id="KW-1185">Reference proteome</keyword>
<evidence type="ECO:0000313" key="2">
    <source>
        <dbReference type="EMBL" id="KAA3679088.1"/>
    </source>
</evidence>
<dbReference type="EMBL" id="QNGE01000852">
    <property type="protein sequence ID" value="KAA3679088.1"/>
    <property type="molecule type" value="Genomic_DNA"/>
</dbReference>
<comment type="caution">
    <text evidence="2">The sequence shown here is derived from an EMBL/GenBank/DDBJ whole genome shotgun (WGS) entry which is preliminary data.</text>
</comment>
<proteinExistence type="predicted"/>
<accession>A0A5J4NVE0</accession>
<keyword evidence="1" id="KW-0472">Membrane</keyword>
<protein>
    <submittedName>
        <fullName evidence="2">Uncharacterized protein</fullName>
    </submittedName>
</protein>
<name>A0A5J4NVE0_9TREM</name>
<keyword evidence="1" id="KW-1133">Transmembrane helix</keyword>
<dbReference type="Proteomes" id="UP000324629">
    <property type="component" value="Unassembled WGS sequence"/>
</dbReference>